<dbReference type="Proteomes" id="UP000054032">
    <property type="component" value="Unassembled WGS sequence"/>
</dbReference>
<evidence type="ECO:0000313" key="1">
    <source>
        <dbReference type="EMBL" id="EUC46409.1"/>
    </source>
</evidence>
<dbReference type="AlphaFoldDB" id="W6ZFW6"/>
<dbReference type="HOGENOM" id="CLU_119820_0_0_1"/>
<organism evidence="1 2">
    <name type="scientific">Bipolaris oryzae ATCC 44560</name>
    <dbReference type="NCBI Taxonomy" id="930090"/>
    <lineage>
        <taxon>Eukaryota</taxon>
        <taxon>Fungi</taxon>
        <taxon>Dikarya</taxon>
        <taxon>Ascomycota</taxon>
        <taxon>Pezizomycotina</taxon>
        <taxon>Dothideomycetes</taxon>
        <taxon>Pleosporomycetidae</taxon>
        <taxon>Pleosporales</taxon>
        <taxon>Pleosporineae</taxon>
        <taxon>Pleosporaceae</taxon>
        <taxon>Bipolaris</taxon>
    </lineage>
</organism>
<dbReference type="EMBL" id="KI963966">
    <property type="protein sequence ID" value="EUC46409.1"/>
    <property type="molecule type" value="Genomic_DNA"/>
</dbReference>
<evidence type="ECO:0000313" key="2">
    <source>
        <dbReference type="Proteomes" id="UP000054032"/>
    </source>
</evidence>
<gene>
    <name evidence="1" type="ORF">COCMIDRAFT_25499</name>
</gene>
<dbReference type="OrthoDB" id="3783451at2759"/>
<dbReference type="GeneID" id="19120772"/>
<accession>W6ZFW6</accession>
<keyword evidence="2" id="KW-1185">Reference proteome</keyword>
<reference evidence="1 2" key="1">
    <citation type="journal article" date="2013" name="PLoS Genet.">
        <title>Comparative genome structure, secondary metabolite, and effector coding capacity across Cochliobolus pathogens.</title>
        <authorList>
            <person name="Condon B.J."/>
            <person name="Leng Y."/>
            <person name="Wu D."/>
            <person name="Bushley K.E."/>
            <person name="Ohm R.A."/>
            <person name="Otillar R."/>
            <person name="Martin J."/>
            <person name="Schackwitz W."/>
            <person name="Grimwood J."/>
            <person name="MohdZainudin N."/>
            <person name="Xue C."/>
            <person name="Wang R."/>
            <person name="Manning V.A."/>
            <person name="Dhillon B."/>
            <person name="Tu Z.J."/>
            <person name="Steffenson B.J."/>
            <person name="Salamov A."/>
            <person name="Sun H."/>
            <person name="Lowry S."/>
            <person name="LaButti K."/>
            <person name="Han J."/>
            <person name="Copeland A."/>
            <person name="Lindquist E."/>
            <person name="Barry K."/>
            <person name="Schmutz J."/>
            <person name="Baker S.E."/>
            <person name="Ciuffetti L.M."/>
            <person name="Grigoriev I.V."/>
            <person name="Zhong S."/>
            <person name="Turgeon B.G."/>
        </authorList>
    </citation>
    <scope>NUCLEOTIDE SEQUENCE [LARGE SCALE GENOMIC DNA]</scope>
    <source>
        <strain evidence="1 2">ATCC 44560</strain>
    </source>
</reference>
<dbReference type="KEGG" id="bor:COCMIDRAFT_25499"/>
<dbReference type="RefSeq" id="XP_007687019.1">
    <property type="nucleotide sequence ID" value="XM_007688829.1"/>
</dbReference>
<dbReference type="STRING" id="930090.W6ZFW6"/>
<protein>
    <submittedName>
        <fullName evidence="1">Uncharacterized protein</fullName>
    </submittedName>
</protein>
<proteinExistence type="predicted"/>
<sequence>MSRIEIESSEYENKFDLSYDSDPAKSSYQSPSPLIIQNEDGLSITFRQFVPDIHAYLNEHFEEIKKAQRLVAALPWSGTQWYFQRAWPHEIEYSNVLSYVEMMRHVADARFRDILWAQPLTKAYEYERKFQGRRFRLVKLK</sequence>
<name>W6ZFW6_COCMI</name>